<organism evidence="2 3">
    <name type="scientific">Corynebacterium xerosis</name>
    <dbReference type="NCBI Taxonomy" id="1725"/>
    <lineage>
        <taxon>Bacteria</taxon>
        <taxon>Bacillati</taxon>
        <taxon>Actinomycetota</taxon>
        <taxon>Actinomycetes</taxon>
        <taxon>Mycobacteriales</taxon>
        <taxon>Corynebacteriaceae</taxon>
        <taxon>Corynebacterium</taxon>
    </lineage>
</organism>
<dbReference type="Pfam" id="PF00903">
    <property type="entry name" value="Glyoxalase"/>
    <property type="match status" value="1"/>
</dbReference>
<feature type="domain" description="VOC" evidence="1">
    <location>
        <begin position="2"/>
        <end position="128"/>
    </location>
</feature>
<evidence type="ECO:0000313" key="2">
    <source>
        <dbReference type="EMBL" id="PMC61298.1"/>
    </source>
</evidence>
<dbReference type="AlphaFoldDB" id="A0A2N6SW54"/>
<reference evidence="2 3" key="1">
    <citation type="submission" date="2017-09" db="EMBL/GenBank/DDBJ databases">
        <title>Bacterial strain isolated from the female urinary microbiota.</title>
        <authorList>
            <person name="Thomas-White K."/>
            <person name="Kumar N."/>
            <person name="Forster S."/>
            <person name="Putonti C."/>
            <person name="Lawley T."/>
            <person name="Wolfe A.J."/>
        </authorList>
    </citation>
    <scope>NUCLEOTIDE SEQUENCE [LARGE SCALE GENOMIC DNA]</scope>
    <source>
        <strain evidence="2 3">UMB0908</strain>
    </source>
</reference>
<dbReference type="InterPro" id="IPR037523">
    <property type="entry name" value="VOC_core"/>
</dbReference>
<accession>A0A2N6SW54</accession>
<dbReference type="EMBL" id="PNHF01000034">
    <property type="protein sequence ID" value="PMC61298.1"/>
    <property type="molecule type" value="Genomic_DNA"/>
</dbReference>
<evidence type="ECO:0000313" key="3">
    <source>
        <dbReference type="Proteomes" id="UP000235363"/>
    </source>
</evidence>
<gene>
    <name evidence="2" type="ORF">CJ204_11685</name>
</gene>
<protein>
    <submittedName>
        <fullName evidence="2">Bleomycin resistance protein</fullName>
    </submittedName>
</protein>
<dbReference type="PANTHER" id="PTHR36437">
    <property type="entry name" value="GLYOXALASE/BLEOMYCIN RESISTANCE PROTEIN/DIOXYGENASE"/>
    <property type="match status" value="1"/>
</dbReference>
<dbReference type="PANTHER" id="PTHR36437:SF2">
    <property type="entry name" value="GLYOXALASE_BLEOMYCIN RESISTANCE PROTEIN_DIOXYGENASE"/>
    <property type="match status" value="1"/>
</dbReference>
<proteinExistence type="predicted"/>
<dbReference type="InterPro" id="IPR029068">
    <property type="entry name" value="Glyas_Bleomycin-R_OHBP_Dase"/>
</dbReference>
<dbReference type="RefSeq" id="WP_102214510.1">
    <property type="nucleotide sequence ID" value="NZ_PNHF01000034.1"/>
</dbReference>
<dbReference type="PROSITE" id="PS51819">
    <property type="entry name" value="VOC"/>
    <property type="match status" value="1"/>
</dbReference>
<sequence length="136" mass="14805">MRIVFTSIFVPDQAAARDFYVDVLGFRVKHDIPMGEVSWLTVVAPEDPDGPEIVLEPDGHPAVGPYKKALYDDGIPMNTFEVADVRAEHARLAEAGVAFTVEPQELPDGMVRAVFDDGFGNLLQIHQVAPDTDSAA</sequence>
<name>A0A2N6SW54_9CORY</name>
<dbReference type="Gene3D" id="3.10.180.10">
    <property type="entry name" value="2,3-Dihydroxybiphenyl 1,2-Dioxygenase, domain 1"/>
    <property type="match status" value="1"/>
</dbReference>
<dbReference type="Proteomes" id="UP000235363">
    <property type="component" value="Unassembled WGS sequence"/>
</dbReference>
<evidence type="ECO:0000259" key="1">
    <source>
        <dbReference type="PROSITE" id="PS51819"/>
    </source>
</evidence>
<comment type="caution">
    <text evidence="2">The sequence shown here is derived from an EMBL/GenBank/DDBJ whole genome shotgun (WGS) entry which is preliminary data.</text>
</comment>
<dbReference type="SUPFAM" id="SSF54593">
    <property type="entry name" value="Glyoxalase/Bleomycin resistance protein/Dihydroxybiphenyl dioxygenase"/>
    <property type="match status" value="1"/>
</dbReference>
<dbReference type="InterPro" id="IPR004360">
    <property type="entry name" value="Glyas_Fos-R_dOase_dom"/>
</dbReference>